<accession>A0A183TM03</accession>
<sequence length="101" mass="11586">MNIRTDATKAGFFRCRRLVQQRLREMPDTWMVRHAISDAANDQLPQLDMNNDLDLPPSLPETVQAVQPIFIDKTLVSDAIPLEVYKHGRPRLVAELTTVFQ</sequence>
<dbReference type="AlphaFoldDB" id="A0A183TM03"/>
<gene>
    <name evidence="1" type="ORF">SSLN_LOCUS17501</name>
</gene>
<dbReference type="WBParaSite" id="SSLN_0001816501-mRNA-1">
    <property type="protein sequence ID" value="SSLN_0001816501-mRNA-1"/>
    <property type="gene ID" value="SSLN_0001816501"/>
</dbReference>
<evidence type="ECO:0000313" key="3">
    <source>
        <dbReference type="WBParaSite" id="SSLN_0001816501-mRNA-1"/>
    </source>
</evidence>
<reference evidence="3" key="1">
    <citation type="submission" date="2016-06" db="UniProtKB">
        <authorList>
            <consortium name="WormBaseParasite"/>
        </authorList>
    </citation>
    <scope>IDENTIFICATION</scope>
</reference>
<keyword evidence="2" id="KW-1185">Reference proteome</keyword>
<dbReference type="EMBL" id="UYSU01042612">
    <property type="protein sequence ID" value="VDM03887.1"/>
    <property type="molecule type" value="Genomic_DNA"/>
</dbReference>
<name>A0A183TM03_SCHSO</name>
<proteinExistence type="predicted"/>
<protein>
    <submittedName>
        <fullName evidence="3">Transposase</fullName>
    </submittedName>
</protein>
<organism evidence="3">
    <name type="scientific">Schistocephalus solidus</name>
    <name type="common">Tapeworm</name>
    <dbReference type="NCBI Taxonomy" id="70667"/>
    <lineage>
        <taxon>Eukaryota</taxon>
        <taxon>Metazoa</taxon>
        <taxon>Spiralia</taxon>
        <taxon>Lophotrochozoa</taxon>
        <taxon>Platyhelminthes</taxon>
        <taxon>Cestoda</taxon>
        <taxon>Eucestoda</taxon>
        <taxon>Diphyllobothriidea</taxon>
        <taxon>Diphyllobothriidae</taxon>
        <taxon>Schistocephalus</taxon>
    </lineage>
</organism>
<reference evidence="1 2" key="2">
    <citation type="submission" date="2018-11" db="EMBL/GenBank/DDBJ databases">
        <authorList>
            <consortium name="Pathogen Informatics"/>
        </authorList>
    </citation>
    <scope>NUCLEOTIDE SEQUENCE [LARGE SCALE GENOMIC DNA]</scope>
    <source>
        <strain evidence="1 2">NST_G2</strain>
    </source>
</reference>
<evidence type="ECO:0000313" key="1">
    <source>
        <dbReference type="EMBL" id="VDM03887.1"/>
    </source>
</evidence>
<evidence type="ECO:0000313" key="2">
    <source>
        <dbReference type="Proteomes" id="UP000275846"/>
    </source>
</evidence>
<dbReference type="Proteomes" id="UP000275846">
    <property type="component" value="Unassembled WGS sequence"/>
</dbReference>